<dbReference type="Proteomes" id="UP000436911">
    <property type="component" value="Unassembled WGS sequence"/>
</dbReference>
<feature type="domain" description="NADP-dependent oxidoreductase" evidence="1">
    <location>
        <begin position="19"/>
        <end position="336"/>
    </location>
</feature>
<evidence type="ECO:0000313" key="3">
    <source>
        <dbReference type="EMBL" id="MUZ74036.1"/>
    </source>
</evidence>
<sequence>MKATEKRPIGKTGLTVTALGVGTAPLGGLYASVAKDDATAMLDQAWEAGIRYFDTAPMYGNGRSEHLVGDLLREKNPEQRDWAISTKVGRLMTTERAGRKLPQAPPKNPLDPGWWNGLNFREVFDYSHDGILRSFDDSQQRLGFPNPDILYVHDIGSVTHADLHEHHWSALTKGGGFRALTELRDAGDIKGFGLGVNEWQIIRDALEEADLDCSMLAGRYTLLDQDAEQQFLPIAQKRGMALVVAGVFNSGILASTTGRRKFNYADAPQDIIDKAERLRAICDSFAIPLPAAAIQFPLRHPAATCVVIGAKTAEQISTNIAWFEQDIPEDLWGQLRAEGLINS</sequence>
<evidence type="ECO:0000259" key="1">
    <source>
        <dbReference type="Pfam" id="PF00248"/>
    </source>
</evidence>
<evidence type="ECO:0000313" key="2">
    <source>
        <dbReference type="EMBL" id="KAA3527866.1"/>
    </source>
</evidence>
<dbReference type="Proteomes" id="UP000477951">
    <property type="component" value="Unassembled WGS sequence"/>
</dbReference>
<evidence type="ECO:0000313" key="5">
    <source>
        <dbReference type="Proteomes" id="UP000477951"/>
    </source>
</evidence>
<dbReference type="EMBL" id="WPHR01000012">
    <property type="protein sequence ID" value="MUZ74036.1"/>
    <property type="molecule type" value="Genomic_DNA"/>
</dbReference>
<dbReference type="OrthoDB" id="9768851at2"/>
<dbReference type="SUPFAM" id="SSF51430">
    <property type="entry name" value="NAD(P)-linked oxidoreductase"/>
    <property type="match status" value="1"/>
</dbReference>
<dbReference type="GeneID" id="60680123"/>
<dbReference type="Pfam" id="PF00248">
    <property type="entry name" value="Aldo_ket_red"/>
    <property type="match status" value="1"/>
</dbReference>
<reference evidence="3 5" key="2">
    <citation type="submission" date="2019-12" db="EMBL/GenBank/DDBJ databases">
        <title>Whole-genome sequencing of Allorhizobium vitis.</title>
        <authorList>
            <person name="Gan H.M."/>
            <person name="Szegedi E."/>
            <person name="Burr T."/>
            <person name="Savka M.A."/>
        </authorList>
    </citation>
    <scope>NUCLEOTIDE SEQUENCE [LARGE SCALE GENOMIC DNA]</scope>
    <source>
        <strain evidence="3 5">CG516</strain>
    </source>
</reference>
<dbReference type="AlphaFoldDB" id="A0A368P134"/>
<dbReference type="Gene3D" id="3.20.20.100">
    <property type="entry name" value="NADP-dependent oxidoreductase domain"/>
    <property type="match status" value="1"/>
</dbReference>
<dbReference type="GO" id="GO:0016491">
    <property type="term" value="F:oxidoreductase activity"/>
    <property type="evidence" value="ECO:0007669"/>
    <property type="project" value="InterPro"/>
</dbReference>
<dbReference type="InterPro" id="IPR036812">
    <property type="entry name" value="NAD(P)_OxRdtase_dom_sf"/>
</dbReference>
<comment type="caution">
    <text evidence="2">The sequence shown here is derived from an EMBL/GenBank/DDBJ whole genome shotgun (WGS) entry which is preliminary data.</text>
</comment>
<proteinExistence type="predicted"/>
<dbReference type="PANTHER" id="PTHR42686:SF1">
    <property type="entry name" value="GH17980P-RELATED"/>
    <property type="match status" value="1"/>
</dbReference>
<gene>
    <name evidence="2" type="ORF">DXT89_11385</name>
    <name evidence="3" type="ORF">GOZ90_15215</name>
</gene>
<organism evidence="2 4">
    <name type="scientific">Agrobacterium vitis</name>
    <name type="common">Rhizobium vitis</name>
    <dbReference type="NCBI Taxonomy" id="373"/>
    <lineage>
        <taxon>Bacteria</taxon>
        <taxon>Pseudomonadati</taxon>
        <taxon>Pseudomonadota</taxon>
        <taxon>Alphaproteobacteria</taxon>
        <taxon>Hyphomicrobiales</taxon>
        <taxon>Rhizobiaceae</taxon>
        <taxon>Rhizobium/Agrobacterium group</taxon>
        <taxon>Agrobacterium</taxon>
    </lineage>
</organism>
<evidence type="ECO:0000313" key="4">
    <source>
        <dbReference type="Proteomes" id="UP000436911"/>
    </source>
</evidence>
<dbReference type="InterPro" id="IPR023210">
    <property type="entry name" value="NADP_OxRdtase_dom"/>
</dbReference>
<dbReference type="InterPro" id="IPR020471">
    <property type="entry name" value="AKR"/>
</dbReference>
<name>A0A368P134_AGRVI</name>
<dbReference type="GO" id="GO:0005829">
    <property type="term" value="C:cytosol"/>
    <property type="evidence" value="ECO:0007669"/>
    <property type="project" value="TreeGrafter"/>
</dbReference>
<accession>A0A368P134</accession>
<dbReference type="PANTHER" id="PTHR42686">
    <property type="entry name" value="GH17980P-RELATED"/>
    <property type="match status" value="1"/>
</dbReference>
<dbReference type="EMBL" id="QUSG01000005">
    <property type="protein sequence ID" value="KAA3527866.1"/>
    <property type="molecule type" value="Genomic_DNA"/>
</dbReference>
<protein>
    <submittedName>
        <fullName evidence="2">Aldo/keto reductase</fullName>
    </submittedName>
</protein>
<reference evidence="2 4" key="1">
    <citation type="submission" date="2018-08" db="EMBL/GenBank/DDBJ databases">
        <title>Genome sequencing of Agrobacterium vitis strain ICMP 10754.</title>
        <authorList>
            <person name="Visnovsky S.B."/>
            <person name="Pitman A.R."/>
        </authorList>
    </citation>
    <scope>NUCLEOTIDE SEQUENCE [LARGE SCALE GENOMIC DNA]</scope>
    <source>
        <strain evidence="2 4">ICMP 10754</strain>
    </source>
</reference>
<dbReference type="RefSeq" id="WP_060716119.1">
    <property type="nucleotide sequence ID" value="NZ_CP055266.1"/>
</dbReference>